<dbReference type="RefSeq" id="WP_068535511.1">
    <property type="nucleotide sequence ID" value="NZ_LVJH01000035.1"/>
</dbReference>
<comment type="cofactor">
    <cofactor evidence="1">
        <name>pyridoxal 5'-phosphate</name>
        <dbReference type="ChEBI" id="CHEBI:597326"/>
    </cofactor>
</comment>
<evidence type="ECO:0008006" key="5">
    <source>
        <dbReference type="Google" id="ProtNLM"/>
    </source>
</evidence>
<dbReference type="Gene3D" id="3.90.1150.10">
    <property type="entry name" value="Aspartate Aminotransferase, domain 1"/>
    <property type="match status" value="1"/>
</dbReference>
<evidence type="ECO:0000256" key="2">
    <source>
        <dbReference type="ARBA" id="ARBA00022898"/>
    </source>
</evidence>
<keyword evidence="4" id="KW-1185">Reference proteome</keyword>
<dbReference type="InterPro" id="IPR051798">
    <property type="entry name" value="Class-II_PLP-Dep_Aminotrans"/>
</dbReference>
<organism evidence="3 4">
    <name type="scientific">Paenibacillus glacialis</name>
    <dbReference type="NCBI Taxonomy" id="494026"/>
    <lineage>
        <taxon>Bacteria</taxon>
        <taxon>Bacillati</taxon>
        <taxon>Bacillota</taxon>
        <taxon>Bacilli</taxon>
        <taxon>Bacillales</taxon>
        <taxon>Paenibacillaceae</taxon>
        <taxon>Paenibacillus</taxon>
    </lineage>
</organism>
<dbReference type="PANTHER" id="PTHR43525">
    <property type="entry name" value="PROTEIN MALY"/>
    <property type="match status" value="1"/>
</dbReference>
<dbReference type="STRING" id="494026.PGLA_17980"/>
<evidence type="ECO:0000256" key="1">
    <source>
        <dbReference type="ARBA" id="ARBA00001933"/>
    </source>
</evidence>
<keyword evidence="2" id="KW-0663">Pyridoxal phosphate</keyword>
<evidence type="ECO:0000313" key="3">
    <source>
        <dbReference type="EMBL" id="OAB40689.1"/>
    </source>
</evidence>
<sequence>MLGYNLNEHLPEVIPFYPDGTFLLWVVCRGLERSVEELKHLMYEKAVVAFSEGSVFEEEAQGYLRINLACPRVVLHRALERFCHAAKTNTIQTRTLYLMTEVGERESIHK</sequence>
<dbReference type="EMBL" id="LVJH01000035">
    <property type="protein sequence ID" value="OAB40689.1"/>
    <property type="molecule type" value="Genomic_DNA"/>
</dbReference>
<gene>
    <name evidence="3" type="ORF">PGLA_17980</name>
</gene>
<evidence type="ECO:0000313" key="4">
    <source>
        <dbReference type="Proteomes" id="UP000076967"/>
    </source>
</evidence>
<dbReference type="Proteomes" id="UP000076967">
    <property type="component" value="Unassembled WGS sequence"/>
</dbReference>
<reference evidence="3 4" key="1">
    <citation type="submission" date="2016-03" db="EMBL/GenBank/DDBJ databases">
        <title>Draft genome sequence of Paenibacillus glacialis DSM 22343.</title>
        <authorList>
            <person name="Shin S.-K."/>
            <person name="Yi H."/>
        </authorList>
    </citation>
    <scope>NUCLEOTIDE SEQUENCE [LARGE SCALE GENOMIC DNA]</scope>
    <source>
        <strain evidence="3 4">DSM 22343</strain>
    </source>
</reference>
<dbReference type="InterPro" id="IPR015422">
    <property type="entry name" value="PyrdxlP-dep_Trfase_small"/>
</dbReference>
<name>A0A168JIU5_9BACL</name>
<dbReference type="AlphaFoldDB" id="A0A168JIU5"/>
<dbReference type="PANTHER" id="PTHR43525:SF1">
    <property type="entry name" value="PROTEIN MALY"/>
    <property type="match status" value="1"/>
</dbReference>
<proteinExistence type="predicted"/>
<protein>
    <recommendedName>
        <fullName evidence="5">Aminotransferase class I/classII domain-containing protein</fullName>
    </recommendedName>
</protein>
<dbReference type="InterPro" id="IPR015424">
    <property type="entry name" value="PyrdxlP-dep_Trfase"/>
</dbReference>
<dbReference type="SUPFAM" id="SSF53383">
    <property type="entry name" value="PLP-dependent transferases"/>
    <property type="match status" value="1"/>
</dbReference>
<accession>A0A168JIU5</accession>
<comment type="caution">
    <text evidence="3">The sequence shown here is derived from an EMBL/GenBank/DDBJ whole genome shotgun (WGS) entry which is preliminary data.</text>
</comment>